<evidence type="ECO:0000313" key="5">
    <source>
        <dbReference type="Proteomes" id="UP001155027"/>
    </source>
</evidence>
<dbReference type="GO" id="GO:0003677">
    <property type="term" value="F:DNA binding"/>
    <property type="evidence" value="ECO:0007669"/>
    <property type="project" value="UniProtKB-KW"/>
</dbReference>
<dbReference type="InterPro" id="IPR000119">
    <property type="entry name" value="Hist_DNA-bd"/>
</dbReference>
<dbReference type="Proteomes" id="UP001155057">
    <property type="component" value="Unassembled WGS sequence"/>
</dbReference>
<dbReference type="InterPro" id="IPR010992">
    <property type="entry name" value="IHF-like_DNA-bd_dom_sf"/>
</dbReference>
<evidence type="ECO:0000313" key="4">
    <source>
        <dbReference type="EMBL" id="MCS3709126.1"/>
    </source>
</evidence>
<organism evidence="3 5">
    <name type="scientific">Salinibacter ruber</name>
    <dbReference type="NCBI Taxonomy" id="146919"/>
    <lineage>
        <taxon>Bacteria</taxon>
        <taxon>Pseudomonadati</taxon>
        <taxon>Rhodothermota</taxon>
        <taxon>Rhodothermia</taxon>
        <taxon>Rhodothermales</taxon>
        <taxon>Salinibacteraceae</taxon>
        <taxon>Salinibacter</taxon>
    </lineage>
</organism>
<dbReference type="Proteomes" id="UP001155027">
    <property type="component" value="Unassembled WGS sequence"/>
</dbReference>
<gene>
    <name evidence="4" type="ORF">GGP61_000721</name>
    <name evidence="3" type="ORF">GGP71_000800</name>
</gene>
<dbReference type="EMBL" id="JANUAU010000002">
    <property type="protein sequence ID" value="MCS3676893.1"/>
    <property type="molecule type" value="Genomic_DNA"/>
</dbReference>
<evidence type="ECO:0000256" key="1">
    <source>
        <dbReference type="ARBA" id="ARBA00010529"/>
    </source>
</evidence>
<accession>A0A9X2PNM0</accession>
<dbReference type="GO" id="GO:0030527">
    <property type="term" value="F:structural constituent of chromatin"/>
    <property type="evidence" value="ECO:0007669"/>
    <property type="project" value="InterPro"/>
</dbReference>
<reference evidence="3" key="1">
    <citation type="submission" date="2022-08" db="EMBL/GenBank/DDBJ databases">
        <title>Genomic Encyclopedia of Type Strains, Phase V (KMG-V): Genome sequencing to study the core and pangenomes of soil and plant-associated prokaryotes.</title>
        <authorList>
            <person name="Whitman W."/>
        </authorList>
    </citation>
    <scope>NUCLEOTIDE SEQUENCE</scope>
    <source>
        <strain evidence="3">0</strain>
        <strain evidence="4">SP3049</strain>
    </source>
</reference>
<name>A0A9X2PNM0_9BACT</name>
<keyword evidence="2 3" id="KW-0238">DNA-binding</keyword>
<dbReference type="SUPFAM" id="SSF47729">
    <property type="entry name" value="IHF-like DNA-binding proteins"/>
    <property type="match status" value="1"/>
</dbReference>
<dbReference type="EMBL" id="JANUAE010000002">
    <property type="protein sequence ID" value="MCS3709126.1"/>
    <property type="molecule type" value="Genomic_DNA"/>
</dbReference>
<sequence>MESPSAEDVIEAFTEVVQDQLDTGNAVEVPGLGTFSVEHRPSGVQEEDGVRRLAPPRNEVVFTPEPGA</sequence>
<dbReference type="Gene3D" id="4.10.520.10">
    <property type="entry name" value="IHF-like DNA-binding proteins"/>
    <property type="match status" value="1"/>
</dbReference>
<proteinExistence type="inferred from homology"/>
<comment type="caution">
    <text evidence="3">The sequence shown here is derived from an EMBL/GenBank/DDBJ whole genome shotgun (WGS) entry which is preliminary data.</text>
</comment>
<comment type="similarity">
    <text evidence="1">Belongs to the bacterial histone-like protein family.</text>
</comment>
<evidence type="ECO:0000256" key="2">
    <source>
        <dbReference type="ARBA" id="ARBA00023125"/>
    </source>
</evidence>
<dbReference type="Pfam" id="PF00216">
    <property type="entry name" value="Bac_DNA_binding"/>
    <property type="match status" value="1"/>
</dbReference>
<evidence type="ECO:0000313" key="3">
    <source>
        <dbReference type="EMBL" id="MCS3676893.1"/>
    </source>
</evidence>
<dbReference type="RefSeq" id="WP_118826635.1">
    <property type="nucleotide sequence ID" value="NZ_CP030369.1"/>
</dbReference>
<dbReference type="AlphaFoldDB" id="A0A9X2PNM0"/>
<protein>
    <submittedName>
        <fullName evidence="3">Nucleoid DNA-binding protein</fullName>
    </submittedName>
</protein>